<dbReference type="Proteomes" id="UP000070452">
    <property type="component" value="Unassembled WGS sequence"/>
</dbReference>
<reference evidence="1 3" key="1">
    <citation type="submission" date="2016-01" db="EMBL/GenBank/DDBJ databases">
        <title>Molecular Mechanisms for transfer of large genomic segments between Enterococcus faecium strains.</title>
        <authorList>
            <person name="Garcia-Solache M.A."/>
            <person name="Lebreton F."/>
            <person name="Mclaughlin R.E."/>
            <person name="Whiteaker J.D."/>
            <person name="Gilmore M.S."/>
            <person name="Rice L.B."/>
        </authorList>
    </citation>
    <scope>NUCLEOTIDE SEQUENCE [LARGE SCALE GENOMIC DNA]</scope>
    <source>
        <strain evidence="1 3">D344RRF x C68</strain>
    </source>
</reference>
<name>A0A132P793_ENTFC</name>
<reference evidence="2 4" key="2">
    <citation type="submission" date="2016-04" db="EMBL/GenBank/DDBJ databases">
        <authorList>
            <person name="Millard A."/>
        </authorList>
    </citation>
    <scope>NUCLEOTIDE SEQUENCE [LARGE SCALE GENOMIC DNA]</scope>
    <source>
        <strain evidence="2">Isolate 22</strain>
    </source>
</reference>
<evidence type="ECO:0000313" key="4">
    <source>
        <dbReference type="Proteomes" id="UP000183509"/>
    </source>
</evidence>
<dbReference type="EMBL" id="LRHK01000001">
    <property type="protein sequence ID" value="KWX17842.1"/>
    <property type="molecule type" value="Genomic_DNA"/>
</dbReference>
<gene>
    <name evidence="1" type="ORF">AWT83_04880</name>
    <name evidence="2" type="ORF">DTPHA_601516</name>
</gene>
<comment type="caution">
    <text evidence="1">The sequence shown here is derived from an EMBL/GenBank/DDBJ whole genome shotgun (WGS) entry which is preliminary data.</text>
</comment>
<accession>A0A132P793</accession>
<dbReference type="AlphaFoldDB" id="A0A132P793"/>
<dbReference type="EMBL" id="FKLM01000022">
    <property type="protein sequence ID" value="SAM44799.1"/>
    <property type="molecule type" value="Genomic_DNA"/>
</dbReference>
<dbReference type="RefSeq" id="WP_002297389.1">
    <property type="nucleotide sequence ID" value="NZ_AP026655.1"/>
</dbReference>
<protein>
    <submittedName>
        <fullName evidence="1">Uncharacterized protein</fullName>
    </submittedName>
</protein>
<organism evidence="1 3">
    <name type="scientific">Enterococcus faecium</name>
    <name type="common">Streptococcus faecium</name>
    <dbReference type="NCBI Taxonomy" id="1352"/>
    <lineage>
        <taxon>Bacteria</taxon>
        <taxon>Bacillati</taxon>
        <taxon>Bacillota</taxon>
        <taxon>Bacilli</taxon>
        <taxon>Lactobacillales</taxon>
        <taxon>Enterococcaceae</taxon>
        <taxon>Enterococcus</taxon>
    </lineage>
</organism>
<dbReference type="Proteomes" id="UP000183509">
    <property type="component" value="Unassembled WGS sequence"/>
</dbReference>
<evidence type="ECO:0000313" key="1">
    <source>
        <dbReference type="EMBL" id="KWX17842.1"/>
    </source>
</evidence>
<evidence type="ECO:0000313" key="2">
    <source>
        <dbReference type="EMBL" id="SAM44799.1"/>
    </source>
</evidence>
<proteinExistence type="predicted"/>
<evidence type="ECO:0000313" key="3">
    <source>
        <dbReference type="Proteomes" id="UP000070452"/>
    </source>
</evidence>
<sequence length="70" mass="8660">MVQRLSKAEFKEKYKYSESTYQRRMKEFKKSRFSEGYNAVTSKEITIDVDLYEQFRTWRSKNRFRVRAVC</sequence>